<evidence type="ECO:0000313" key="1">
    <source>
        <dbReference type="EMBL" id="CAA9215406.1"/>
    </source>
</evidence>
<reference evidence="1" key="1">
    <citation type="submission" date="2020-02" db="EMBL/GenBank/DDBJ databases">
        <authorList>
            <person name="Meier V. D."/>
        </authorList>
    </citation>
    <scope>NUCLEOTIDE SEQUENCE</scope>
    <source>
        <strain evidence="1">AVDCRST_MAG08</strain>
    </source>
</reference>
<gene>
    <name evidence="1" type="ORF">AVDCRST_MAG08-369</name>
</gene>
<dbReference type="AlphaFoldDB" id="A0A6J4H5C3"/>
<name>A0A6J4H5C3_9PROT</name>
<organism evidence="1">
    <name type="scientific">uncultured Acetobacteraceae bacterium</name>
    <dbReference type="NCBI Taxonomy" id="169975"/>
    <lineage>
        <taxon>Bacteria</taxon>
        <taxon>Pseudomonadati</taxon>
        <taxon>Pseudomonadota</taxon>
        <taxon>Alphaproteobacteria</taxon>
        <taxon>Acetobacterales</taxon>
        <taxon>Acetobacteraceae</taxon>
        <taxon>environmental samples</taxon>
    </lineage>
</organism>
<feature type="non-terminal residue" evidence="1">
    <location>
        <position position="44"/>
    </location>
</feature>
<sequence>APRGVQGPVGASAAAGQGAMQSWAWNISPGGPPWLFRAVDDIAV</sequence>
<protein>
    <submittedName>
        <fullName evidence="1">Uncharacterized protein</fullName>
    </submittedName>
</protein>
<feature type="non-terminal residue" evidence="1">
    <location>
        <position position="1"/>
    </location>
</feature>
<proteinExistence type="predicted"/>
<accession>A0A6J4H5C3</accession>
<dbReference type="EMBL" id="CADCTG010000037">
    <property type="protein sequence ID" value="CAA9215406.1"/>
    <property type="molecule type" value="Genomic_DNA"/>
</dbReference>